<dbReference type="AlphaFoldDB" id="F9VNU9"/>
<dbReference type="InterPro" id="IPR027291">
    <property type="entry name" value="Glyco_hydro_38_N_sf"/>
</dbReference>
<dbReference type="GO" id="GO:0004556">
    <property type="term" value="F:alpha-amylase activity"/>
    <property type="evidence" value="ECO:0007669"/>
    <property type="project" value="UniProtKB-EC"/>
</dbReference>
<dbReference type="SUPFAM" id="SSF88713">
    <property type="entry name" value="Glycoside hydrolase/deacetylase"/>
    <property type="match status" value="1"/>
</dbReference>
<keyword evidence="4" id="KW-0812">Transmembrane</keyword>
<proteinExistence type="inferred from homology"/>
<dbReference type="KEGG" id="sto:STK_11020"/>
<dbReference type="EMBL" id="BA000023">
    <property type="protein sequence ID" value="BAK54457.1"/>
    <property type="molecule type" value="Genomic_DNA"/>
</dbReference>
<keyword evidence="6" id="KW-0326">Glycosidase</keyword>
<dbReference type="eggNOG" id="arCOG03284">
    <property type="taxonomic scope" value="Archaea"/>
</dbReference>
<name>F9VNU9_SULTO</name>
<dbReference type="Gene3D" id="3.20.110.10">
    <property type="entry name" value="Glycoside hydrolase 38, N terminal domain"/>
    <property type="match status" value="1"/>
</dbReference>
<dbReference type="CDD" id="cd10796">
    <property type="entry name" value="GH57N_APU"/>
    <property type="match status" value="1"/>
</dbReference>
<feature type="domain" description="Glycoside hydrolase family 57 N-terminal" evidence="5">
    <location>
        <begin position="346"/>
        <end position="656"/>
    </location>
</feature>
<dbReference type="InterPro" id="IPR017002">
    <property type="entry name" value="Glyco_hydro_57_Saci1162_prd"/>
</dbReference>
<dbReference type="PATRIC" id="fig|273063.9.peg.1241"/>
<dbReference type="PIRSF" id="PIRSF032656">
    <property type="entry name" value="Glycosyl_Ohase_Saci_1162_prd"/>
    <property type="match status" value="1"/>
</dbReference>
<dbReference type="PANTHER" id="PTHR36306:SF1">
    <property type="entry name" value="ALPHA-AMYLASE-RELATED"/>
    <property type="match status" value="1"/>
</dbReference>
<keyword evidence="4" id="KW-0472">Membrane</keyword>
<comment type="similarity">
    <text evidence="1 3">Belongs to the glycosyl hydrolase 57 family.</text>
</comment>
<dbReference type="STRING" id="273063.STK_11020"/>
<protein>
    <submittedName>
        <fullName evidence="6">Alpha-amylase</fullName>
        <ecNumber evidence="6">3.2.1.1</ecNumber>
    </submittedName>
</protein>
<organism evidence="6 7">
    <name type="scientific">Sulfurisphaera tokodaii (strain DSM 16993 / JCM 10545 / NBRC 100140 / 7)</name>
    <name type="common">Sulfolobus tokodaii</name>
    <dbReference type="NCBI Taxonomy" id="273063"/>
    <lineage>
        <taxon>Archaea</taxon>
        <taxon>Thermoproteota</taxon>
        <taxon>Thermoprotei</taxon>
        <taxon>Sulfolobales</taxon>
        <taxon>Sulfolobaceae</taxon>
        <taxon>Sulfurisphaera</taxon>
    </lineage>
</organism>
<keyword evidence="4" id="KW-1133">Transmembrane helix</keyword>
<keyword evidence="7" id="KW-1185">Reference proteome</keyword>
<dbReference type="InterPro" id="IPR004300">
    <property type="entry name" value="Glyco_hydro_57_N"/>
</dbReference>
<keyword evidence="6" id="KW-0378">Hydrolase</keyword>
<evidence type="ECO:0000256" key="1">
    <source>
        <dbReference type="ARBA" id="ARBA00006821"/>
    </source>
</evidence>
<dbReference type="InterPro" id="IPR011330">
    <property type="entry name" value="Glyco_hydro/deAcase_b/a-brl"/>
</dbReference>
<reference evidence="7" key="1">
    <citation type="journal article" date="2001" name="DNA Res.">
        <title>Complete genome sequence of an aerobic thermoacidophilic Crenarchaeon, Sulfolobus tokodaii strain7.</title>
        <authorList>
            <person name="Kawarabayasi Y."/>
            <person name="Hino Y."/>
            <person name="Horikawa H."/>
            <person name="Jin-no K."/>
            <person name="Takahashi M."/>
            <person name="Sekine M."/>
            <person name="Baba S."/>
            <person name="Ankai A."/>
            <person name="Kosugi H."/>
            <person name="Hosoyama A."/>
            <person name="Fukui S."/>
            <person name="Nagai Y."/>
            <person name="Nishijima K."/>
            <person name="Otsuka R."/>
            <person name="Nakazawa H."/>
            <person name="Takamiya M."/>
            <person name="Kato Y."/>
            <person name="Yoshizawa T."/>
            <person name="Tanaka T."/>
            <person name="Kudoh Y."/>
            <person name="Yamazaki J."/>
            <person name="Kushida N."/>
            <person name="Oguchi A."/>
            <person name="Aoki K."/>
            <person name="Masuda S."/>
            <person name="Yanagii M."/>
            <person name="Nishimura M."/>
            <person name="Yamagishi A."/>
            <person name="Oshima T."/>
            <person name="Kikuchi H."/>
        </authorList>
    </citation>
    <scope>NUCLEOTIDE SEQUENCE [LARGE SCALE GENOMIC DNA]</scope>
    <source>
        <strain evidence="7">DSM 16993 / JCM 10545 / NBRC 100140 / 7</strain>
    </source>
</reference>
<evidence type="ECO:0000259" key="5">
    <source>
        <dbReference type="Pfam" id="PF03065"/>
    </source>
</evidence>
<dbReference type="Pfam" id="PF03065">
    <property type="entry name" value="Glyco_hydro_57"/>
    <property type="match status" value="1"/>
</dbReference>
<keyword evidence="2 3" id="KW-0119">Carbohydrate metabolism</keyword>
<evidence type="ECO:0000313" key="7">
    <source>
        <dbReference type="Proteomes" id="UP000001015"/>
    </source>
</evidence>
<evidence type="ECO:0000256" key="3">
    <source>
        <dbReference type="RuleBase" id="RU361196"/>
    </source>
</evidence>
<evidence type="ECO:0000313" key="6">
    <source>
        <dbReference type="EMBL" id="BAK54457.1"/>
    </source>
</evidence>
<gene>
    <name evidence="6" type="primary">amyA</name>
    <name evidence="6" type="synonym">ST1102</name>
    <name evidence="6" type="ordered locus">STK_11020</name>
</gene>
<dbReference type="PANTHER" id="PTHR36306">
    <property type="entry name" value="ALPHA-AMYLASE-RELATED-RELATED"/>
    <property type="match status" value="1"/>
</dbReference>
<sequence length="899" mass="101537">MIDIMKVKNFMLKFSAIVIILLMLPLWSLIVPVSAAGQLSVNFTVTSNGLVTIYLAGIPSNNTVTLHYGIENGPQQAWIEIYNAEMEWNGENFSATIGPFENGTWIAWVFYDNTTGQWINYDNHPFWNWNLEVNPPNIGQTYATVLENGSILITMIGRAPDQIDIHYGLTTGPQTGLPWSNITDELMTYNPLWGNYTILIGPFKPGQWVQWVYHDLTLNQWIHNISGTNFAIQDVYSPIMFINATYNKYVYVEGEKAYIYIELNNEYSAPVNTLLSLKIAEFYYNTSTTLNPGLNNISFAVDTSNIPQGIYNPLLNVYVNNTLQRQVTLSPLYVLNTTGKKPLSLVIVWNMHQPLYVAPNGSWEQPWVWLHTGQDFIWNGSLVGAYELQALLIKQFNVSVTIDFTPVLLYQWETILHEENATFTSNFGVNVSHDIEAVNYTLNLYKTLIKEGKVEVLTVPFYHPLQPLLLQDGYWSDVLAQIEMGENMTHEVFGVWANGTWTPEMAFDMDLVGLYNESGISFTILDQQAFLPYVTLVNGSLNPDQPFIVENNLGQTIIVLFRNTTLSNEFGFKFFSQSPQLTAQELIQQLAEIYMNNPGGVVTVALDGENPLIFNPTTGPSDLYAIYQALSEYQGSWLVTQTASEAIATHKPTSIITNLPVNSWDLNLNYWNNGYIGKTEIWQNVSLAREYLIAYTVALGDNISPLVYLPFNTTPNSTDLIDTLWNYLYVAEGSDWTWQTGPPAFGPIWFKEQALLYTHTIVSTVKNQFEKIELVKVKPEGNKIKIDIYNGINSTLHLMLVIKYNSTEIAFPIILNPGENEFKLPLRVGGTIDVLLYSPVTPQEVGLTLIPITNYGFLITSYQVTITKGSSNEMTILSTILGSIVALLIIIEIIRRRYI</sequence>
<evidence type="ECO:0000256" key="4">
    <source>
        <dbReference type="SAM" id="Phobius"/>
    </source>
</evidence>
<accession>F9VNU9</accession>
<feature type="transmembrane region" description="Helical" evidence="4">
    <location>
        <begin position="874"/>
        <end position="894"/>
    </location>
</feature>
<dbReference type="EC" id="3.2.1.1" evidence="6"/>
<dbReference type="InterPro" id="IPR052046">
    <property type="entry name" value="GH57_Enzymes"/>
</dbReference>
<evidence type="ECO:0000256" key="2">
    <source>
        <dbReference type="ARBA" id="ARBA00023277"/>
    </source>
</evidence>
<dbReference type="Proteomes" id="UP000001015">
    <property type="component" value="Chromosome"/>
</dbReference>
<dbReference type="GO" id="GO:0005975">
    <property type="term" value="P:carbohydrate metabolic process"/>
    <property type="evidence" value="ECO:0007669"/>
    <property type="project" value="InterPro"/>
</dbReference>